<dbReference type="OrthoDB" id="27969at213118"/>
<feature type="transmembrane region" description="Helical" evidence="3">
    <location>
        <begin position="169"/>
        <end position="187"/>
    </location>
</feature>
<keyword evidence="3" id="KW-1133">Transmembrane helix</keyword>
<keyword evidence="6" id="KW-1185">Reference proteome</keyword>
<feature type="region of interest" description="Disordered" evidence="2">
    <location>
        <begin position="195"/>
        <end position="215"/>
    </location>
</feature>
<evidence type="ECO:0000313" key="5">
    <source>
        <dbReference type="EMBL" id="GBC59775.1"/>
    </source>
</evidence>
<proteinExistence type="predicted"/>
<evidence type="ECO:0000256" key="1">
    <source>
        <dbReference type="SAM" id="Coils"/>
    </source>
</evidence>
<dbReference type="RefSeq" id="WP_124327258.1">
    <property type="nucleotide sequence ID" value="NZ_BEXT01000001.1"/>
</dbReference>
<name>A0A401FS35_9BACT</name>
<feature type="coiled-coil region" evidence="1">
    <location>
        <begin position="68"/>
        <end position="95"/>
    </location>
</feature>
<feature type="signal peptide" evidence="4">
    <location>
        <begin position="1"/>
        <end position="26"/>
    </location>
</feature>
<keyword evidence="3" id="KW-0472">Membrane</keyword>
<accession>A0A401FS35</accession>
<evidence type="ECO:0000256" key="3">
    <source>
        <dbReference type="SAM" id="Phobius"/>
    </source>
</evidence>
<keyword evidence="1" id="KW-0175">Coiled coil</keyword>
<organism evidence="5 6">
    <name type="scientific">Desulfonema ishimotonii</name>
    <dbReference type="NCBI Taxonomy" id="45657"/>
    <lineage>
        <taxon>Bacteria</taxon>
        <taxon>Pseudomonadati</taxon>
        <taxon>Thermodesulfobacteriota</taxon>
        <taxon>Desulfobacteria</taxon>
        <taxon>Desulfobacterales</taxon>
        <taxon>Desulfococcaceae</taxon>
        <taxon>Desulfonema</taxon>
    </lineage>
</organism>
<evidence type="ECO:0000256" key="2">
    <source>
        <dbReference type="SAM" id="MobiDB-lite"/>
    </source>
</evidence>
<reference evidence="6" key="1">
    <citation type="submission" date="2017-11" db="EMBL/GenBank/DDBJ databases">
        <authorList>
            <person name="Watanabe M."/>
            <person name="Kojima H."/>
        </authorList>
    </citation>
    <scope>NUCLEOTIDE SEQUENCE [LARGE SCALE GENOMIC DNA]</scope>
    <source>
        <strain evidence="6">Tokyo 01</strain>
    </source>
</reference>
<feature type="chain" id="PRO_5019069490" evidence="4">
    <location>
        <begin position="27"/>
        <end position="215"/>
    </location>
</feature>
<comment type="caution">
    <text evidence="5">The sequence shown here is derived from an EMBL/GenBank/DDBJ whole genome shotgun (WGS) entry which is preliminary data.</text>
</comment>
<evidence type="ECO:0000256" key="4">
    <source>
        <dbReference type="SAM" id="SignalP"/>
    </source>
</evidence>
<sequence>MTMKLWKISLTMACVILLVFAVSGRAAEPPGNSNLPADDPLFDELAGGISLEDGTGASPPPVSAASDADQLRLQMAQLQVEIEQLSQQNVLIDSDRLKQEIILRQENLRFYKILAICVLSLVSLLILLKFLSSPVVRATPTDVVNATGLILIIFGTIILVMVADVDQQLTAAVGILGAIAGYLFGSIKKEKAETMQDQQRAVDEQKVREKSPPGA</sequence>
<protein>
    <submittedName>
        <fullName evidence="5">Uncharacterized protein</fullName>
    </submittedName>
</protein>
<keyword evidence="4" id="KW-0732">Signal</keyword>
<reference evidence="6" key="2">
    <citation type="submission" date="2019-01" db="EMBL/GenBank/DDBJ databases">
        <title>Genome sequence of Desulfonema ishimotonii strain Tokyo 01.</title>
        <authorList>
            <person name="Fukui M."/>
        </authorList>
    </citation>
    <scope>NUCLEOTIDE SEQUENCE [LARGE SCALE GENOMIC DNA]</scope>
    <source>
        <strain evidence="6">Tokyo 01</strain>
    </source>
</reference>
<feature type="transmembrane region" description="Helical" evidence="3">
    <location>
        <begin position="143"/>
        <end position="163"/>
    </location>
</feature>
<dbReference type="Proteomes" id="UP000288096">
    <property type="component" value="Unassembled WGS sequence"/>
</dbReference>
<dbReference type="AlphaFoldDB" id="A0A401FS35"/>
<gene>
    <name evidence="5" type="ORF">DENIS_0716</name>
</gene>
<keyword evidence="3" id="KW-0812">Transmembrane</keyword>
<feature type="transmembrane region" description="Helical" evidence="3">
    <location>
        <begin position="110"/>
        <end position="131"/>
    </location>
</feature>
<dbReference type="EMBL" id="BEXT01000001">
    <property type="protein sequence ID" value="GBC59775.1"/>
    <property type="molecule type" value="Genomic_DNA"/>
</dbReference>
<evidence type="ECO:0000313" key="6">
    <source>
        <dbReference type="Proteomes" id="UP000288096"/>
    </source>
</evidence>